<evidence type="ECO:0000256" key="1">
    <source>
        <dbReference type="SAM" id="MobiDB-lite"/>
    </source>
</evidence>
<evidence type="ECO:0000256" key="2">
    <source>
        <dbReference type="SAM" id="SignalP"/>
    </source>
</evidence>
<reference evidence="3" key="2">
    <citation type="submission" date="2021-04" db="EMBL/GenBank/DDBJ databases">
        <authorList>
            <person name="Gilroy R."/>
        </authorList>
    </citation>
    <scope>NUCLEOTIDE SEQUENCE</scope>
    <source>
        <strain evidence="3">CHK188-11489</strain>
    </source>
</reference>
<comment type="caution">
    <text evidence="3">The sequence shown here is derived from an EMBL/GenBank/DDBJ whole genome shotgun (WGS) entry which is preliminary data.</text>
</comment>
<dbReference type="AlphaFoldDB" id="A0A9D2JQJ3"/>
<dbReference type="PROSITE" id="PS51257">
    <property type="entry name" value="PROKAR_LIPOPROTEIN"/>
    <property type="match status" value="1"/>
</dbReference>
<dbReference type="Proteomes" id="UP000824105">
    <property type="component" value="Unassembled WGS sequence"/>
</dbReference>
<sequence>MKKQLCLAVAALLLTACAAPASEPVAPATAEDASPPQAVETPAAPTQSPGTPQPAEQAVPLYWVDAQNDAGRYEAEWDYNTDTVVARYLDFNAATEQIVGEPLELPNLNADLFADDEYLYWFWSGMVNDTPVLLRSELDGSDRAPLYEFPQGTSLAVWNWDSGFASDGGSLYFRYCQISDDPAVPDVYSLVRLAPEAQTLETLTTWSPFGGELVGVWNDRLLITRRTLAEDCPVAPVYGHYHVDNLNDLSDWMTTSLCALDPATGEEEVLYECSGSWLDRRLEDGALWRVNEQHEILYRPLGENEDTMLTQLPQGMQFLNVYTTDVTFNSYEGERDWLYLYDRTTGSLTRSPRRRWLGGEDRAIWVVCEAGPGQYVVIDDASAGMQAMADADGNQYLIDGYARYAIASRDALLDGSIPLTPVTRPGTV</sequence>
<reference evidence="3" key="1">
    <citation type="journal article" date="2021" name="PeerJ">
        <title>Extensive microbial diversity within the chicken gut microbiome revealed by metagenomics and culture.</title>
        <authorList>
            <person name="Gilroy R."/>
            <person name="Ravi A."/>
            <person name="Getino M."/>
            <person name="Pursley I."/>
            <person name="Horton D.L."/>
            <person name="Alikhan N.F."/>
            <person name="Baker D."/>
            <person name="Gharbi K."/>
            <person name="Hall N."/>
            <person name="Watson M."/>
            <person name="Adriaenssens E.M."/>
            <person name="Foster-Nyarko E."/>
            <person name="Jarju S."/>
            <person name="Secka A."/>
            <person name="Antonio M."/>
            <person name="Oren A."/>
            <person name="Chaudhuri R.R."/>
            <person name="La Ragione R."/>
            <person name="Hildebrand F."/>
            <person name="Pallen M.J."/>
        </authorList>
    </citation>
    <scope>NUCLEOTIDE SEQUENCE</scope>
    <source>
        <strain evidence="3">CHK188-11489</strain>
    </source>
</reference>
<evidence type="ECO:0000313" key="4">
    <source>
        <dbReference type="Proteomes" id="UP000824105"/>
    </source>
</evidence>
<name>A0A9D2JQJ3_9FIRM</name>
<keyword evidence="2" id="KW-0732">Signal</keyword>
<feature type="chain" id="PRO_5038403170" description="Lipoprotein" evidence="2">
    <location>
        <begin position="22"/>
        <end position="428"/>
    </location>
</feature>
<feature type="signal peptide" evidence="2">
    <location>
        <begin position="1"/>
        <end position="21"/>
    </location>
</feature>
<evidence type="ECO:0000313" key="3">
    <source>
        <dbReference type="EMBL" id="HIZ62274.1"/>
    </source>
</evidence>
<organism evidence="3 4">
    <name type="scientific">Candidatus Gemmiger avistercoris</name>
    <dbReference type="NCBI Taxonomy" id="2838606"/>
    <lineage>
        <taxon>Bacteria</taxon>
        <taxon>Bacillati</taxon>
        <taxon>Bacillota</taxon>
        <taxon>Clostridia</taxon>
        <taxon>Eubacteriales</taxon>
        <taxon>Gemmiger</taxon>
    </lineage>
</organism>
<feature type="region of interest" description="Disordered" evidence="1">
    <location>
        <begin position="26"/>
        <end position="55"/>
    </location>
</feature>
<proteinExistence type="predicted"/>
<protein>
    <recommendedName>
        <fullName evidence="5">Lipoprotein</fullName>
    </recommendedName>
</protein>
<dbReference type="EMBL" id="DXBF01000053">
    <property type="protein sequence ID" value="HIZ62274.1"/>
    <property type="molecule type" value="Genomic_DNA"/>
</dbReference>
<gene>
    <name evidence="3" type="ORF">H9724_05840</name>
</gene>
<evidence type="ECO:0008006" key="5">
    <source>
        <dbReference type="Google" id="ProtNLM"/>
    </source>
</evidence>
<accession>A0A9D2JQJ3</accession>